<organism evidence="1 2">
    <name type="scientific">Acidiluteibacter ferrifornacis</name>
    <dbReference type="NCBI Taxonomy" id="2692424"/>
    <lineage>
        <taxon>Bacteria</taxon>
        <taxon>Pseudomonadati</taxon>
        <taxon>Bacteroidota</taxon>
        <taxon>Flavobacteriia</taxon>
        <taxon>Flavobacteriales</taxon>
        <taxon>Cryomorphaceae</taxon>
        <taxon>Acidiluteibacter</taxon>
    </lineage>
</organism>
<protein>
    <recommendedName>
        <fullName evidence="3">Lipoprotein</fullName>
    </recommendedName>
</protein>
<gene>
    <name evidence="1" type="ORF">GQN54_12400</name>
</gene>
<name>A0A6N9NNS3_9FLAO</name>
<dbReference type="RefSeq" id="WP_160633874.1">
    <property type="nucleotide sequence ID" value="NZ_WWNE01000012.1"/>
</dbReference>
<sequence length="246" mass="28392">MIRNRSYILFFVAFLTILSSCTSTKKIQAQLDSRKQSIIYLLDSKPIEDKSDIKLSLSKVSVDPTVRQQTIAVKETGWTVPLLIFNYWESRKMCYQGESNYLNSWAESMQYHFEREAKRSGSFQLDSVDHDYELEITINKVQAIGPYTSNGFFAYLFFMYIYSFGDYAGPADTEVAISYQLKKGTELIHENTFDAKKKSDAFRHGYNNKKELIQTFGRSMAESTSLNFKNVIELIINDLNNHFASV</sequence>
<reference evidence="1 2" key="1">
    <citation type="submission" date="2019-12" db="EMBL/GenBank/DDBJ databases">
        <authorList>
            <person name="Zhao J."/>
        </authorList>
    </citation>
    <scope>NUCLEOTIDE SEQUENCE [LARGE SCALE GENOMIC DNA]</scope>
    <source>
        <strain evidence="1 2">S-15</strain>
    </source>
</reference>
<dbReference type="PROSITE" id="PS51257">
    <property type="entry name" value="PROKAR_LIPOPROTEIN"/>
    <property type="match status" value="1"/>
</dbReference>
<evidence type="ECO:0008006" key="3">
    <source>
        <dbReference type="Google" id="ProtNLM"/>
    </source>
</evidence>
<accession>A0A6N9NNS3</accession>
<comment type="caution">
    <text evidence="1">The sequence shown here is derived from an EMBL/GenBank/DDBJ whole genome shotgun (WGS) entry which is preliminary data.</text>
</comment>
<dbReference type="AlphaFoldDB" id="A0A6N9NNS3"/>
<evidence type="ECO:0000313" key="2">
    <source>
        <dbReference type="Proteomes" id="UP000470771"/>
    </source>
</evidence>
<keyword evidence="2" id="KW-1185">Reference proteome</keyword>
<dbReference type="EMBL" id="WWNE01000012">
    <property type="protein sequence ID" value="NBG66920.1"/>
    <property type="molecule type" value="Genomic_DNA"/>
</dbReference>
<dbReference type="Proteomes" id="UP000470771">
    <property type="component" value="Unassembled WGS sequence"/>
</dbReference>
<proteinExistence type="predicted"/>
<evidence type="ECO:0000313" key="1">
    <source>
        <dbReference type="EMBL" id="NBG66920.1"/>
    </source>
</evidence>